<dbReference type="PANTHER" id="PTHR45453:SF1">
    <property type="entry name" value="PHOSPHATE REGULON SENSOR PROTEIN PHOR"/>
    <property type="match status" value="1"/>
</dbReference>
<keyword evidence="7" id="KW-0902">Two-component regulatory system</keyword>
<dbReference type="KEGG" id="wco:G7084_00540"/>
<dbReference type="CDD" id="cd00075">
    <property type="entry name" value="HATPase"/>
    <property type="match status" value="1"/>
</dbReference>
<dbReference type="PROSITE" id="PS50109">
    <property type="entry name" value="HIS_KIN"/>
    <property type="match status" value="1"/>
</dbReference>
<protein>
    <recommendedName>
        <fullName evidence="3">histidine kinase</fullName>
        <ecNumber evidence="3">2.7.13.3</ecNumber>
    </recommendedName>
</protein>
<dbReference type="Gene3D" id="3.30.565.10">
    <property type="entry name" value="Histidine kinase-like ATPase, C-terminal domain"/>
    <property type="match status" value="1"/>
</dbReference>
<evidence type="ECO:0000313" key="10">
    <source>
        <dbReference type="EMBL" id="QIL49943.1"/>
    </source>
</evidence>
<feature type="transmembrane region" description="Helical" evidence="8">
    <location>
        <begin position="27"/>
        <end position="46"/>
    </location>
</feature>
<evidence type="ECO:0000256" key="6">
    <source>
        <dbReference type="ARBA" id="ARBA00022777"/>
    </source>
</evidence>
<dbReference type="FunFam" id="3.30.565.10:FF:000006">
    <property type="entry name" value="Sensor histidine kinase WalK"/>
    <property type="match status" value="1"/>
</dbReference>
<keyword evidence="8" id="KW-0812">Transmembrane</keyword>
<keyword evidence="11" id="KW-1185">Reference proteome</keyword>
<evidence type="ECO:0000256" key="3">
    <source>
        <dbReference type="ARBA" id="ARBA00012438"/>
    </source>
</evidence>
<accession>A0A6G8AYI4</accession>
<dbReference type="InterPro" id="IPR003594">
    <property type="entry name" value="HATPase_dom"/>
</dbReference>
<evidence type="ECO:0000256" key="4">
    <source>
        <dbReference type="ARBA" id="ARBA00022553"/>
    </source>
</evidence>
<keyword evidence="6 10" id="KW-0418">Kinase</keyword>
<dbReference type="SUPFAM" id="SSF47384">
    <property type="entry name" value="Homodimeric domain of signal transducing histidine kinase"/>
    <property type="match status" value="1"/>
</dbReference>
<name>A0A6G8AYI4_9LACO</name>
<comment type="catalytic activity">
    <reaction evidence="1">
        <text>ATP + protein L-histidine = ADP + protein N-phospho-L-histidine.</text>
        <dbReference type="EC" id="2.7.13.3"/>
    </reaction>
</comment>
<dbReference type="GO" id="GO:0005886">
    <property type="term" value="C:plasma membrane"/>
    <property type="evidence" value="ECO:0007669"/>
    <property type="project" value="TreeGrafter"/>
</dbReference>
<evidence type="ECO:0000256" key="8">
    <source>
        <dbReference type="SAM" id="Phobius"/>
    </source>
</evidence>
<proteinExistence type="predicted"/>
<dbReference type="RefSeq" id="WP_166009064.1">
    <property type="nucleotide sequence ID" value="NZ_CP049888.1"/>
</dbReference>
<evidence type="ECO:0000256" key="2">
    <source>
        <dbReference type="ARBA" id="ARBA00004370"/>
    </source>
</evidence>
<dbReference type="Pfam" id="PF02518">
    <property type="entry name" value="HATPase_c"/>
    <property type="match status" value="1"/>
</dbReference>
<dbReference type="InterPro" id="IPR050351">
    <property type="entry name" value="BphY/WalK/GraS-like"/>
</dbReference>
<gene>
    <name evidence="10" type="ORF">G7084_00540</name>
</gene>
<dbReference type="InterPro" id="IPR005467">
    <property type="entry name" value="His_kinase_dom"/>
</dbReference>
<dbReference type="PANTHER" id="PTHR45453">
    <property type="entry name" value="PHOSPHATE REGULON SENSOR PROTEIN PHOR"/>
    <property type="match status" value="1"/>
</dbReference>
<dbReference type="GO" id="GO:0000155">
    <property type="term" value="F:phosphorelay sensor kinase activity"/>
    <property type="evidence" value="ECO:0007669"/>
    <property type="project" value="InterPro"/>
</dbReference>
<keyword evidence="8" id="KW-0472">Membrane</keyword>
<dbReference type="GO" id="GO:0004721">
    <property type="term" value="F:phosphoprotein phosphatase activity"/>
    <property type="evidence" value="ECO:0007669"/>
    <property type="project" value="TreeGrafter"/>
</dbReference>
<keyword evidence="4" id="KW-0597">Phosphoprotein</keyword>
<dbReference type="Gene3D" id="1.10.287.130">
    <property type="match status" value="1"/>
</dbReference>
<keyword evidence="5" id="KW-0808">Transferase</keyword>
<evidence type="ECO:0000259" key="9">
    <source>
        <dbReference type="PROSITE" id="PS50109"/>
    </source>
</evidence>
<dbReference type="EMBL" id="CP049888">
    <property type="protein sequence ID" value="QIL49943.1"/>
    <property type="molecule type" value="Genomic_DNA"/>
</dbReference>
<comment type="subcellular location">
    <subcellularLocation>
        <location evidence="2">Membrane</location>
    </subcellularLocation>
</comment>
<dbReference type="EC" id="2.7.13.3" evidence="3"/>
<evidence type="ECO:0000313" key="11">
    <source>
        <dbReference type="Proteomes" id="UP000500741"/>
    </source>
</evidence>
<dbReference type="GO" id="GO:0016036">
    <property type="term" value="P:cellular response to phosphate starvation"/>
    <property type="evidence" value="ECO:0007669"/>
    <property type="project" value="TreeGrafter"/>
</dbReference>
<organism evidence="10 11">
    <name type="scientific">Weissella coleopterorum</name>
    <dbReference type="NCBI Taxonomy" id="2714949"/>
    <lineage>
        <taxon>Bacteria</taxon>
        <taxon>Bacillati</taxon>
        <taxon>Bacillota</taxon>
        <taxon>Bacilli</taxon>
        <taxon>Lactobacillales</taxon>
        <taxon>Lactobacillaceae</taxon>
        <taxon>Weissella</taxon>
    </lineage>
</organism>
<feature type="transmembrane region" description="Helical" evidence="8">
    <location>
        <begin position="137"/>
        <end position="156"/>
    </location>
</feature>
<dbReference type="InterPro" id="IPR003661">
    <property type="entry name" value="HisK_dim/P_dom"/>
</dbReference>
<dbReference type="CDD" id="cd00082">
    <property type="entry name" value="HisKA"/>
    <property type="match status" value="1"/>
</dbReference>
<dbReference type="SUPFAM" id="SSF55874">
    <property type="entry name" value="ATPase domain of HSP90 chaperone/DNA topoisomerase II/histidine kinase"/>
    <property type="match status" value="1"/>
</dbReference>
<feature type="domain" description="Histidine kinase" evidence="9">
    <location>
        <begin position="176"/>
        <end position="393"/>
    </location>
</feature>
<dbReference type="InterPro" id="IPR036890">
    <property type="entry name" value="HATPase_C_sf"/>
</dbReference>
<evidence type="ECO:0000256" key="5">
    <source>
        <dbReference type="ARBA" id="ARBA00022679"/>
    </source>
</evidence>
<dbReference type="Proteomes" id="UP000500741">
    <property type="component" value="Chromosome"/>
</dbReference>
<dbReference type="SMART" id="SM00387">
    <property type="entry name" value="HATPase_c"/>
    <property type="match status" value="1"/>
</dbReference>
<dbReference type="PRINTS" id="PR00344">
    <property type="entry name" value="BCTRLSENSOR"/>
</dbReference>
<sequence length="399" mass="45910">MIDKITNNGFFNRIHQVRKAMSTQMKVTILMAVGFTIVFGAVGTFIDRQFREVVYSNPIMRVKQPFDTNQANLLNNGENVVSNTYLKSEKLFIPKEDRVYIKYFNQGWYMFYKHGTMVSYQNISIEHDMVERFSSRLLLIMGTSEVLLLLMAFILARANMIPITRALRQQRRFVADAAHEFKTPMTVIQNKLETMLEHPNDSVMDQVENVANSLTEVRHLNKLTADMLKLAQADAEVVMFDFQPTDLVKISKEVSEILEVQFNEKQQILNLEMPDELIIEGDAQRLRQLILNLVDNAHKYTDSKTVITVQLRKLRNIARIKIIDNGEGISTEDKKHLFDRFYRVDKSRSRASGGHGLGLSIVQWIVEGHGGKISVEDTVPHGTTFDIVLPLRHRKQPDK</sequence>
<evidence type="ECO:0000256" key="7">
    <source>
        <dbReference type="ARBA" id="ARBA00023012"/>
    </source>
</evidence>
<dbReference type="InterPro" id="IPR004358">
    <property type="entry name" value="Sig_transdc_His_kin-like_C"/>
</dbReference>
<dbReference type="InterPro" id="IPR036097">
    <property type="entry name" value="HisK_dim/P_sf"/>
</dbReference>
<keyword evidence="8" id="KW-1133">Transmembrane helix</keyword>
<dbReference type="Pfam" id="PF00512">
    <property type="entry name" value="HisKA"/>
    <property type="match status" value="1"/>
</dbReference>
<dbReference type="AlphaFoldDB" id="A0A6G8AYI4"/>
<reference evidence="10 11" key="1">
    <citation type="submission" date="2020-03" db="EMBL/GenBank/DDBJ databases">
        <title>Weissella sp. nov., isolated from Cybister lewisianus.</title>
        <authorList>
            <person name="Hyun D.-W."/>
            <person name="Bae J.-W."/>
        </authorList>
    </citation>
    <scope>NUCLEOTIDE SEQUENCE [LARGE SCALE GENOMIC DNA]</scope>
    <source>
        <strain evidence="10 11">HDW19</strain>
    </source>
</reference>
<evidence type="ECO:0000256" key="1">
    <source>
        <dbReference type="ARBA" id="ARBA00000085"/>
    </source>
</evidence>
<dbReference type="SMART" id="SM00388">
    <property type="entry name" value="HisKA"/>
    <property type="match status" value="1"/>
</dbReference>